<proteinExistence type="predicted"/>
<dbReference type="Proteomes" id="UP000626092">
    <property type="component" value="Unassembled WGS sequence"/>
</dbReference>
<reference evidence="1" key="1">
    <citation type="submission" date="2019-11" db="EMBL/GenBank/DDBJ databases">
        <authorList>
            <person name="Liu Y."/>
            <person name="Hou J."/>
            <person name="Li T.-Q."/>
            <person name="Guan C.-H."/>
            <person name="Wu X."/>
            <person name="Wu H.-Z."/>
            <person name="Ling F."/>
            <person name="Zhang R."/>
            <person name="Shi X.-G."/>
            <person name="Ren J.-P."/>
            <person name="Chen E.-F."/>
            <person name="Sun J.-M."/>
        </authorList>
    </citation>
    <scope>NUCLEOTIDE SEQUENCE</scope>
    <source>
        <strain evidence="1">Adult_tree_wgs_1</strain>
        <tissue evidence="1">Leaves</tissue>
    </source>
</reference>
<dbReference type="EMBL" id="WJXA01000005">
    <property type="protein sequence ID" value="KAF7144047.1"/>
    <property type="molecule type" value="Genomic_DNA"/>
</dbReference>
<dbReference type="AlphaFoldDB" id="A0A834H277"/>
<comment type="caution">
    <text evidence="1">The sequence shown here is derived from an EMBL/GenBank/DDBJ whole genome shotgun (WGS) entry which is preliminary data.</text>
</comment>
<sequence>MLLICTIDLALTCTWDTGSFYFPSLTDKRAGGGGLPKYLLSLFPSVSHYSSRPSFDESLLKVIELEIKCAEESDDQDEVRERVLLGDLMMWSSIANLKENLHKITLDVHNDDGDEGLDIYNLSDRKGHLHTDRRFPYCFAHSSPASHSPMANGFDSPYNDEVLFHCL</sequence>
<evidence type="ECO:0000313" key="2">
    <source>
        <dbReference type="Proteomes" id="UP000626092"/>
    </source>
</evidence>
<name>A0A834H277_RHOSS</name>
<keyword evidence="2" id="KW-1185">Reference proteome</keyword>
<gene>
    <name evidence="1" type="ORF">RHSIM_Rhsim05G0209700</name>
</gene>
<evidence type="ECO:0000313" key="1">
    <source>
        <dbReference type="EMBL" id="KAF7144047.1"/>
    </source>
</evidence>
<accession>A0A834H277</accession>
<organism evidence="1 2">
    <name type="scientific">Rhododendron simsii</name>
    <name type="common">Sims's rhododendron</name>
    <dbReference type="NCBI Taxonomy" id="118357"/>
    <lineage>
        <taxon>Eukaryota</taxon>
        <taxon>Viridiplantae</taxon>
        <taxon>Streptophyta</taxon>
        <taxon>Embryophyta</taxon>
        <taxon>Tracheophyta</taxon>
        <taxon>Spermatophyta</taxon>
        <taxon>Magnoliopsida</taxon>
        <taxon>eudicotyledons</taxon>
        <taxon>Gunneridae</taxon>
        <taxon>Pentapetalae</taxon>
        <taxon>asterids</taxon>
        <taxon>Ericales</taxon>
        <taxon>Ericaceae</taxon>
        <taxon>Ericoideae</taxon>
        <taxon>Rhodoreae</taxon>
        <taxon>Rhododendron</taxon>
    </lineage>
</organism>
<dbReference type="OrthoDB" id="1436536at2759"/>
<protein>
    <submittedName>
        <fullName evidence="1">Uncharacterized protein</fullName>
    </submittedName>
</protein>